<dbReference type="Gene3D" id="3.30.450.20">
    <property type="entry name" value="PAS domain"/>
    <property type="match status" value="1"/>
</dbReference>
<dbReference type="EMBL" id="BSDE01000007">
    <property type="protein sequence ID" value="GLH74681.1"/>
    <property type="molecule type" value="Genomic_DNA"/>
</dbReference>
<keyword evidence="3" id="KW-0812">Transmembrane</keyword>
<evidence type="ECO:0000256" key="1">
    <source>
        <dbReference type="ARBA" id="ARBA00004651"/>
    </source>
</evidence>
<evidence type="ECO:0000256" key="4">
    <source>
        <dbReference type="ARBA" id="ARBA00022989"/>
    </source>
</evidence>
<evidence type="ECO:0000256" key="3">
    <source>
        <dbReference type="ARBA" id="ARBA00022692"/>
    </source>
</evidence>
<gene>
    <name evidence="7" type="ORF">GETHLI_31830</name>
</gene>
<comment type="subcellular location">
    <subcellularLocation>
        <location evidence="1">Cell membrane</location>
        <topology evidence="1">Multi-pass membrane protein</topology>
    </subcellularLocation>
</comment>
<keyword evidence="8" id="KW-1185">Reference proteome</keyword>
<evidence type="ECO:0000259" key="6">
    <source>
        <dbReference type="SMART" id="SM01049"/>
    </source>
</evidence>
<keyword evidence="4" id="KW-1133">Transmembrane helix</keyword>
<proteinExistence type="predicted"/>
<evidence type="ECO:0000313" key="8">
    <source>
        <dbReference type="Proteomes" id="UP001165069"/>
    </source>
</evidence>
<dbReference type="Pfam" id="PF17200">
    <property type="entry name" value="sCache_2"/>
    <property type="match status" value="1"/>
</dbReference>
<dbReference type="InterPro" id="IPR033480">
    <property type="entry name" value="sCache_2"/>
</dbReference>
<dbReference type="SMART" id="SM01049">
    <property type="entry name" value="Cache_2"/>
    <property type="match status" value="1"/>
</dbReference>
<reference evidence="7 8" key="1">
    <citation type="journal article" date="2023" name="Antonie Van Leeuwenhoek">
        <title>Mesoterricola silvestris gen. nov., sp. nov., Mesoterricola sediminis sp. nov., Geothrix oryzae sp. nov., Geothrix edaphica sp. nov., Geothrix rubra sp. nov., and Geothrix limicola sp. nov., six novel members of Acidobacteriota isolated from soils.</title>
        <authorList>
            <person name="Itoh H."/>
            <person name="Sugisawa Y."/>
            <person name="Mise K."/>
            <person name="Xu Z."/>
            <person name="Kuniyasu M."/>
            <person name="Ushijima N."/>
            <person name="Kawano K."/>
            <person name="Kobayashi E."/>
            <person name="Shiratori Y."/>
            <person name="Masuda Y."/>
            <person name="Senoo K."/>
        </authorList>
    </citation>
    <scope>NUCLEOTIDE SEQUENCE [LARGE SCALE GENOMIC DNA]</scope>
    <source>
        <strain evidence="7 8">Red804</strain>
    </source>
</reference>
<keyword evidence="5" id="KW-0472">Membrane</keyword>
<feature type="domain" description="Single Cache" evidence="6">
    <location>
        <begin position="14"/>
        <end position="103"/>
    </location>
</feature>
<name>A0ABQ5QK35_9BACT</name>
<protein>
    <recommendedName>
        <fullName evidence="6">Single Cache domain-containing protein</fullName>
    </recommendedName>
</protein>
<sequence length="150" mass="16571">MRLRQALIPTLACLTSLLPAQDSKARAQALVKEAVAFAKAHGKEALLKETNQGQGRFHAKNADDLFLFIYDMKGVCLAIGFQGQLIGVNRYNSKDPDGKFFMQEILDTAKTKGSGWVDYKYTNPKSGKIEAKTSYVEFLDGWAVGCGIYK</sequence>
<evidence type="ECO:0000256" key="5">
    <source>
        <dbReference type="ARBA" id="ARBA00023136"/>
    </source>
</evidence>
<evidence type="ECO:0000256" key="2">
    <source>
        <dbReference type="ARBA" id="ARBA00022475"/>
    </source>
</evidence>
<organism evidence="7 8">
    <name type="scientific">Geothrix limicola</name>
    <dbReference type="NCBI Taxonomy" id="2927978"/>
    <lineage>
        <taxon>Bacteria</taxon>
        <taxon>Pseudomonadati</taxon>
        <taxon>Acidobacteriota</taxon>
        <taxon>Holophagae</taxon>
        <taxon>Holophagales</taxon>
        <taxon>Holophagaceae</taxon>
        <taxon>Geothrix</taxon>
    </lineage>
</organism>
<comment type="caution">
    <text evidence="7">The sequence shown here is derived from an EMBL/GenBank/DDBJ whole genome shotgun (WGS) entry which is preliminary data.</text>
</comment>
<keyword evidence="2" id="KW-1003">Cell membrane</keyword>
<evidence type="ECO:0000313" key="7">
    <source>
        <dbReference type="EMBL" id="GLH74681.1"/>
    </source>
</evidence>
<accession>A0ABQ5QK35</accession>
<dbReference type="Proteomes" id="UP001165069">
    <property type="component" value="Unassembled WGS sequence"/>
</dbReference>